<reference evidence="4" key="1">
    <citation type="journal article" date="2019" name="Int. J. Syst. Evol. Microbiol.">
        <title>The Global Catalogue of Microorganisms (GCM) 10K type strain sequencing project: providing services to taxonomists for standard genome sequencing and annotation.</title>
        <authorList>
            <consortium name="The Broad Institute Genomics Platform"/>
            <consortium name="The Broad Institute Genome Sequencing Center for Infectious Disease"/>
            <person name="Wu L."/>
            <person name="Ma J."/>
        </authorList>
    </citation>
    <scope>NUCLEOTIDE SEQUENCE [LARGE SCALE GENOMIC DNA]</scope>
    <source>
        <strain evidence="4">CGMCC 4.7638</strain>
    </source>
</reference>
<gene>
    <name evidence="3" type="ORF">ACFSUT_07465</name>
</gene>
<feature type="chain" id="PRO_5046637077" evidence="2">
    <location>
        <begin position="22"/>
        <end position="205"/>
    </location>
</feature>
<evidence type="ECO:0000256" key="2">
    <source>
        <dbReference type="SAM" id="SignalP"/>
    </source>
</evidence>
<feature type="signal peptide" evidence="2">
    <location>
        <begin position="1"/>
        <end position="21"/>
    </location>
</feature>
<feature type="region of interest" description="Disordered" evidence="1">
    <location>
        <begin position="22"/>
        <end position="62"/>
    </location>
</feature>
<organism evidence="3 4">
    <name type="scientific">Amycolatopsis albidoflavus</name>
    <dbReference type="NCBI Taxonomy" id="102226"/>
    <lineage>
        <taxon>Bacteria</taxon>
        <taxon>Bacillati</taxon>
        <taxon>Actinomycetota</taxon>
        <taxon>Actinomycetes</taxon>
        <taxon>Pseudonocardiales</taxon>
        <taxon>Pseudonocardiaceae</taxon>
        <taxon>Amycolatopsis</taxon>
    </lineage>
</organism>
<dbReference type="PROSITE" id="PS51257">
    <property type="entry name" value="PROKAR_LIPOPROTEIN"/>
    <property type="match status" value="1"/>
</dbReference>
<dbReference type="EMBL" id="JBHUKQ010000007">
    <property type="protein sequence ID" value="MFD2480103.1"/>
    <property type="molecule type" value="Genomic_DNA"/>
</dbReference>
<evidence type="ECO:0000313" key="3">
    <source>
        <dbReference type="EMBL" id="MFD2480103.1"/>
    </source>
</evidence>
<protein>
    <submittedName>
        <fullName evidence="3">DUF3558 domain-containing protein</fullName>
    </submittedName>
</protein>
<evidence type="ECO:0000313" key="4">
    <source>
        <dbReference type="Proteomes" id="UP001597542"/>
    </source>
</evidence>
<proteinExistence type="predicted"/>
<keyword evidence="4" id="KW-1185">Reference proteome</keyword>
<name>A0ABW5HTE3_9PSEU</name>
<feature type="compositionally biased region" description="Polar residues" evidence="1">
    <location>
        <begin position="22"/>
        <end position="46"/>
    </location>
</feature>
<dbReference type="Proteomes" id="UP001597542">
    <property type="component" value="Unassembled WGS sequence"/>
</dbReference>
<dbReference type="RefSeq" id="WP_344282857.1">
    <property type="nucleotide sequence ID" value="NZ_BAAAHV010000021.1"/>
</dbReference>
<comment type="caution">
    <text evidence="3">The sequence shown here is derived from an EMBL/GenBank/DDBJ whole genome shotgun (WGS) entry which is preliminary data.</text>
</comment>
<dbReference type="Pfam" id="PF12079">
    <property type="entry name" value="DUF3558"/>
    <property type="match status" value="1"/>
</dbReference>
<sequence>MRPSKSLAALIAAAAVLSTSACNGSNAGSATPAPNEQSSAAPSSNAGDGGAPKVSQPITNTSGFEADPCSAIPAAAVESAGGKVDRTKVENSATDKTCAWVFATGGNVSGALVTGNTHGLDGVYIQHRNGAITYFKPQPAVQGYPAVVYDRGQPAPGRCNLAVGIRDDLTYTVVTQLRQESPSYSDPCTLATKLAAAAVSHMKGQ</sequence>
<evidence type="ECO:0000256" key="1">
    <source>
        <dbReference type="SAM" id="MobiDB-lite"/>
    </source>
</evidence>
<dbReference type="InterPro" id="IPR024520">
    <property type="entry name" value="DUF3558"/>
</dbReference>
<accession>A0ABW5HTE3</accession>
<keyword evidence="2" id="KW-0732">Signal</keyword>